<comment type="similarity">
    <text evidence="2 9">Belongs to the iron/ascorbate-dependent oxidoreductase family.</text>
</comment>
<dbReference type="PANTHER" id="PTHR47991">
    <property type="entry name" value="OXOGLUTARATE/IRON-DEPENDENT DIOXYGENASE"/>
    <property type="match status" value="1"/>
</dbReference>
<dbReference type="InterPro" id="IPR027443">
    <property type="entry name" value="IPNS-like_sf"/>
</dbReference>
<dbReference type="PROSITE" id="PS51471">
    <property type="entry name" value="FE2OG_OXY"/>
    <property type="match status" value="1"/>
</dbReference>
<keyword evidence="4" id="KW-0847">Vitamin C</keyword>
<accession>A0AA38FP04</accession>
<dbReference type="GO" id="GO:0051213">
    <property type="term" value="F:dioxygenase activity"/>
    <property type="evidence" value="ECO:0007669"/>
    <property type="project" value="UniProtKB-KW"/>
</dbReference>
<evidence type="ECO:0000256" key="3">
    <source>
        <dbReference type="ARBA" id="ARBA00022723"/>
    </source>
</evidence>
<dbReference type="AlphaFoldDB" id="A0AA38FP04"/>
<dbReference type="FunFam" id="2.60.120.330:FF:000009">
    <property type="entry name" value="Flavonol synthase"/>
    <property type="match status" value="1"/>
</dbReference>
<comment type="cofactor">
    <cofactor evidence="1">
        <name>L-ascorbate</name>
        <dbReference type="ChEBI" id="CHEBI:38290"/>
    </cofactor>
</comment>
<keyword evidence="12" id="KW-1185">Reference proteome</keyword>
<gene>
    <name evidence="11" type="ORF">KI387_035543</name>
</gene>
<sequence length="340" mass="38057">MAAGRVQSIAGSGLQSLPPQFIRVPHERPGALKNSPSARVPLIDLSNLGEDVPAHLRAKTVAEIGNAAEEWGLFQVVNHGVPEQLIRRLQEVGKEFFELPQEEKERHANQAEEGTLKEGYGTKLAHNIDGKLGWNDYYFHMLWPPSVRNIQTWPKRPSAYAEVNEKYVVALLAVMNKLLYALSVNLGIGENALKEAMGGDDLEMEMKINYYPPCPQPELALGVPPHTDMSALTLLVPNEVPGLQLHKNGHWYDVNYVPNAIIVHIGDQIEIVSNGKYKAVLHRSVVSKDKLRMSWPVFCSPPAHKIVGPLKQLTNKENPPLYNAKTYAEFKHRKLNKLEQ</sequence>
<name>A0AA38FP04_TAXCH</name>
<proteinExistence type="inferred from homology"/>
<dbReference type="Proteomes" id="UP000824469">
    <property type="component" value="Unassembled WGS sequence"/>
</dbReference>
<dbReference type="GO" id="GO:0046872">
    <property type="term" value="F:metal ion binding"/>
    <property type="evidence" value="ECO:0007669"/>
    <property type="project" value="UniProtKB-KW"/>
</dbReference>
<evidence type="ECO:0000256" key="2">
    <source>
        <dbReference type="ARBA" id="ARBA00008056"/>
    </source>
</evidence>
<dbReference type="InterPro" id="IPR044861">
    <property type="entry name" value="IPNS-like_FE2OG_OXY"/>
</dbReference>
<evidence type="ECO:0000256" key="6">
    <source>
        <dbReference type="ARBA" id="ARBA00023002"/>
    </source>
</evidence>
<keyword evidence="8" id="KW-0284">Flavonoid biosynthesis</keyword>
<dbReference type="Pfam" id="PF03171">
    <property type="entry name" value="2OG-FeII_Oxy"/>
    <property type="match status" value="1"/>
</dbReference>
<keyword evidence="3 9" id="KW-0479">Metal-binding</keyword>
<keyword evidence="6 9" id="KW-0560">Oxidoreductase</keyword>
<dbReference type="GO" id="GO:0009813">
    <property type="term" value="P:flavonoid biosynthetic process"/>
    <property type="evidence" value="ECO:0007669"/>
    <property type="project" value="UniProtKB-KW"/>
</dbReference>
<dbReference type="OMA" id="GHWYDVN"/>
<evidence type="ECO:0000313" key="11">
    <source>
        <dbReference type="EMBL" id="KAH9307632.1"/>
    </source>
</evidence>
<dbReference type="InterPro" id="IPR005123">
    <property type="entry name" value="Oxoglu/Fe-dep_dioxygenase_dom"/>
</dbReference>
<dbReference type="InterPro" id="IPR050295">
    <property type="entry name" value="Plant_2OG-oxidoreductases"/>
</dbReference>
<dbReference type="Pfam" id="PF14226">
    <property type="entry name" value="DIOX_N"/>
    <property type="match status" value="1"/>
</dbReference>
<keyword evidence="7 9" id="KW-0408">Iron</keyword>
<evidence type="ECO:0000256" key="7">
    <source>
        <dbReference type="ARBA" id="ARBA00023004"/>
    </source>
</evidence>
<evidence type="ECO:0000259" key="10">
    <source>
        <dbReference type="PROSITE" id="PS51471"/>
    </source>
</evidence>
<dbReference type="Gene3D" id="2.60.120.330">
    <property type="entry name" value="B-lactam Antibiotic, Isopenicillin N Synthase, Chain"/>
    <property type="match status" value="1"/>
</dbReference>
<feature type="domain" description="Fe2OG dioxygenase" evidence="10">
    <location>
        <begin position="202"/>
        <end position="301"/>
    </location>
</feature>
<evidence type="ECO:0000256" key="9">
    <source>
        <dbReference type="RuleBase" id="RU003682"/>
    </source>
</evidence>
<dbReference type="InterPro" id="IPR026992">
    <property type="entry name" value="DIOX_N"/>
</dbReference>
<dbReference type="EMBL" id="JAHRHJ020000007">
    <property type="protein sequence ID" value="KAH9307632.1"/>
    <property type="molecule type" value="Genomic_DNA"/>
</dbReference>
<dbReference type="SUPFAM" id="SSF51197">
    <property type="entry name" value="Clavaminate synthase-like"/>
    <property type="match status" value="1"/>
</dbReference>
<evidence type="ECO:0000256" key="4">
    <source>
        <dbReference type="ARBA" id="ARBA00022896"/>
    </source>
</evidence>
<keyword evidence="5" id="KW-0223">Dioxygenase</keyword>
<evidence type="ECO:0000256" key="1">
    <source>
        <dbReference type="ARBA" id="ARBA00001961"/>
    </source>
</evidence>
<reference evidence="11 12" key="1">
    <citation type="journal article" date="2021" name="Nat. Plants">
        <title>The Taxus genome provides insights into paclitaxel biosynthesis.</title>
        <authorList>
            <person name="Xiong X."/>
            <person name="Gou J."/>
            <person name="Liao Q."/>
            <person name="Li Y."/>
            <person name="Zhou Q."/>
            <person name="Bi G."/>
            <person name="Li C."/>
            <person name="Du R."/>
            <person name="Wang X."/>
            <person name="Sun T."/>
            <person name="Guo L."/>
            <person name="Liang H."/>
            <person name="Lu P."/>
            <person name="Wu Y."/>
            <person name="Zhang Z."/>
            <person name="Ro D.K."/>
            <person name="Shang Y."/>
            <person name="Huang S."/>
            <person name="Yan J."/>
        </authorList>
    </citation>
    <scope>NUCLEOTIDE SEQUENCE [LARGE SCALE GENOMIC DNA]</scope>
    <source>
        <strain evidence="11">Ta-2019</strain>
    </source>
</reference>
<evidence type="ECO:0000313" key="12">
    <source>
        <dbReference type="Proteomes" id="UP000824469"/>
    </source>
</evidence>
<evidence type="ECO:0000256" key="8">
    <source>
        <dbReference type="ARBA" id="ARBA00023241"/>
    </source>
</evidence>
<dbReference type="GO" id="GO:0031418">
    <property type="term" value="F:L-ascorbic acid binding"/>
    <property type="evidence" value="ECO:0007669"/>
    <property type="project" value="UniProtKB-KW"/>
</dbReference>
<protein>
    <recommendedName>
        <fullName evidence="10">Fe2OG dioxygenase domain-containing protein</fullName>
    </recommendedName>
</protein>
<comment type="caution">
    <text evidence="11">The sequence shown here is derived from an EMBL/GenBank/DDBJ whole genome shotgun (WGS) entry which is preliminary data.</text>
</comment>
<organism evidence="11 12">
    <name type="scientific">Taxus chinensis</name>
    <name type="common">Chinese yew</name>
    <name type="synonym">Taxus wallichiana var. chinensis</name>
    <dbReference type="NCBI Taxonomy" id="29808"/>
    <lineage>
        <taxon>Eukaryota</taxon>
        <taxon>Viridiplantae</taxon>
        <taxon>Streptophyta</taxon>
        <taxon>Embryophyta</taxon>
        <taxon>Tracheophyta</taxon>
        <taxon>Spermatophyta</taxon>
        <taxon>Pinopsida</taxon>
        <taxon>Pinidae</taxon>
        <taxon>Conifers II</taxon>
        <taxon>Cupressales</taxon>
        <taxon>Taxaceae</taxon>
        <taxon>Taxus</taxon>
    </lineage>
</organism>
<dbReference type="GO" id="GO:0046148">
    <property type="term" value="P:pigment biosynthetic process"/>
    <property type="evidence" value="ECO:0007669"/>
    <property type="project" value="UniProtKB-ARBA"/>
</dbReference>
<evidence type="ECO:0000256" key="5">
    <source>
        <dbReference type="ARBA" id="ARBA00022964"/>
    </source>
</evidence>